<name>A0ABP8JQ87_9BACT</name>
<evidence type="ECO:0000313" key="2">
    <source>
        <dbReference type="EMBL" id="GAA4394043.1"/>
    </source>
</evidence>
<dbReference type="RefSeq" id="WP_345228184.1">
    <property type="nucleotide sequence ID" value="NZ_BAABHA010000016.1"/>
</dbReference>
<keyword evidence="1" id="KW-0812">Transmembrane</keyword>
<feature type="transmembrane region" description="Helical" evidence="1">
    <location>
        <begin position="127"/>
        <end position="147"/>
    </location>
</feature>
<protein>
    <submittedName>
        <fullName evidence="2">Uncharacterized protein</fullName>
    </submittedName>
</protein>
<evidence type="ECO:0000313" key="3">
    <source>
        <dbReference type="Proteomes" id="UP001500454"/>
    </source>
</evidence>
<keyword evidence="1" id="KW-1133">Transmembrane helix</keyword>
<gene>
    <name evidence="2" type="ORF">GCM10023186_46150</name>
</gene>
<keyword evidence="3" id="KW-1185">Reference proteome</keyword>
<sequence length="182" mass="20004">MIVTPAQRKVIHDILAQMLVGINGNPGIIFLYDGNKELGISKEDGRFLRDVMQAEGLVRNADGPNQNRLSELTTKGQSIAQSPGGYWAYVQQQAAQQQQQRQREDEQLELNRQGVAATIGSTRIAKISAWVAGFSLAVTMIATYIAYQANAGSNEVNARLQKLEAQMQQLQPKQAAPLPSRK</sequence>
<dbReference type="EMBL" id="BAABHA010000016">
    <property type="protein sequence ID" value="GAA4394043.1"/>
    <property type="molecule type" value="Genomic_DNA"/>
</dbReference>
<accession>A0ABP8JQ87</accession>
<proteinExistence type="predicted"/>
<dbReference type="Proteomes" id="UP001500454">
    <property type="component" value="Unassembled WGS sequence"/>
</dbReference>
<comment type="caution">
    <text evidence="2">The sequence shown here is derived from an EMBL/GenBank/DDBJ whole genome shotgun (WGS) entry which is preliminary data.</text>
</comment>
<organism evidence="2 3">
    <name type="scientific">Hymenobacter koreensis</name>
    <dbReference type="NCBI Taxonomy" id="1084523"/>
    <lineage>
        <taxon>Bacteria</taxon>
        <taxon>Pseudomonadati</taxon>
        <taxon>Bacteroidota</taxon>
        <taxon>Cytophagia</taxon>
        <taxon>Cytophagales</taxon>
        <taxon>Hymenobacteraceae</taxon>
        <taxon>Hymenobacter</taxon>
    </lineage>
</organism>
<keyword evidence="1" id="KW-0472">Membrane</keyword>
<reference evidence="3" key="1">
    <citation type="journal article" date="2019" name="Int. J. Syst. Evol. Microbiol.">
        <title>The Global Catalogue of Microorganisms (GCM) 10K type strain sequencing project: providing services to taxonomists for standard genome sequencing and annotation.</title>
        <authorList>
            <consortium name="The Broad Institute Genomics Platform"/>
            <consortium name="The Broad Institute Genome Sequencing Center for Infectious Disease"/>
            <person name="Wu L."/>
            <person name="Ma J."/>
        </authorList>
    </citation>
    <scope>NUCLEOTIDE SEQUENCE [LARGE SCALE GENOMIC DNA]</scope>
    <source>
        <strain evidence="3">JCM 17924</strain>
    </source>
</reference>
<evidence type="ECO:0000256" key="1">
    <source>
        <dbReference type="SAM" id="Phobius"/>
    </source>
</evidence>